<dbReference type="PANTHER" id="PTHR45766">
    <property type="entry name" value="DNA ANNEALING HELICASE AND ENDONUCLEASE ZRANB3 FAMILY MEMBER"/>
    <property type="match status" value="1"/>
</dbReference>
<dbReference type="AlphaFoldDB" id="A0A7X9FNR3"/>
<protein>
    <submittedName>
        <fullName evidence="7">DUF3883 domain-containing protein</fullName>
    </submittedName>
</protein>
<dbReference type="Pfam" id="PF00271">
    <property type="entry name" value="Helicase_C"/>
    <property type="match status" value="1"/>
</dbReference>
<dbReference type="SMART" id="SM00487">
    <property type="entry name" value="DEXDc"/>
    <property type="match status" value="1"/>
</dbReference>
<dbReference type="InterPro" id="IPR001650">
    <property type="entry name" value="Helicase_C-like"/>
</dbReference>
<gene>
    <name evidence="7" type="ORF">GYA55_00050</name>
</gene>
<dbReference type="PROSITE" id="PS51194">
    <property type="entry name" value="HELICASE_CTER"/>
    <property type="match status" value="1"/>
</dbReference>
<evidence type="ECO:0000256" key="3">
    <source>
        <dbReference type="ARBA" id="ARBA00022806"/>
    </source>
</evidence>
<dbReference type="GO" id="GO:0005524">
    <property type="term" value="F:ATP binding"/>
    <property type="evidence" value="ECO:0007669"/>
    <property type="project" value="UniProtKB-KW"/>
</dbReference>
<dbReference type="Proteomes" id="UP000524246">
    <property type="component" value="Unassembled WGS sequence"/>
</dbReference>
<keyword evidence="4" id="KW-0067">ATP-binding</keyword>
<keyword evidence="1" id="KW-0547">Nucleotide-binding</keyword>
<dbReference type="InterPro" id="IPR049730">
    <property type="entry name" value="SNF2/RAD54-like_C"/>
</dbReference>
<reference evidence="7 8" key="1">
    <citation type="journal article" date="2020" name="Biotechnol. Biofuels">
        <title>New insights from the biogas microbiome by comprehensive genome-resolved metagenomics of nearly 1600 species originating from multiple anaerobic digesters.</title>
        <authorList>
            <person name="Campanaro S."/>
            <person name="Treu L."/>
            <person name="Rodriguez-R L.M."/>
            <person name="Kovalovszki A."/>
            <person name="Ziels R.M."/>
            <person name="Maus I."/>
            <person name="Zhu X."/>
            <person name="Kougias P.G."/>
            <person name="Basile A."/>
            <person name="Luo G."/>
            <person name="Schluter A."/>
            <person name="Konstantinidis K.T."/>
            <person name="Angelidaki I."/>
        </authorList>
    </citation>
    <scope>NUCLEOTIDE SEQUENCE [LARGE SCALE GENOMIC DNA]</scope>
    <source>
        <strain evidence="7">AS27yjCOA_65</strain>
    </source>
</reference>
<dbReference type="GO" id="GO:0016787">
    <property type="term" value="F:hydrolase activity"/>
    <property type="evidence" value="ECO:0007669"/>
    <property type="project" value="UniProtKB-KW"/>
</dbReference>
<dbReference type="Gene3D" id="3.40.50.300">
    <property type="entry name" value="P-loop containing nucleotide triphosphate hydrolases"/>
    <property type="match status" value="1"/>
</dbReference>
<evidence type="ECO:0000313" key="8">
    <source>
        <dbReference type="Proteomes" id="UP000524246"/>
    </source>
</evidence>
<dbReference type="PANTHER" id="PTHR45766:SF6">
    <property type="entry name" value="SWI_SNF-RELATED MATRIX-ASSOCIATED ACTIN-DEPENDENT REGULATOR OF CHROMATIN SUBFAMILY A-LIKE PROTEIN 1"/>
    <property type="match status" value="1"/>
</dbReference>
<comment type="caution">
    <text evidence="7">The sequence shown here is derived from an EMBL/GenBank/DDBJ whole genome shotgun (WGS) entry which is preliminary data.</text>
</comment>
<keyword evidence="2" id="KW-0378">Hydrolase</keyword>
<organism evidence="7 8">
    <name type="scientific">SAR324 cluster bacterium</name>
    <dbReference type="NCBI Taxonomy" id="2024889"/>
    <lineage>
        <taxon>Bacteria</taxon>
        <taxon>Deltaproteobacteria</taxon>
        <taxon>SAR324 cluster</taxon>
    </lineage>
</organism>
<dbReference type="Gene3D" id="3.40.50.10810">
    <property type="entry name" value="Tandem AAA-ATPase domain"/>
    <property type="match status" value="1"/>
</dbReference>
<dbReference type="InterPro" id="IPR057342">
    <property type="entry name" value="DEXDc_RapA"/>
</dbReference>
<name>A0A7X9FNR3_9DELT</name>
<dbReference type="GO" id="GO:0004386">
    <property type="term" value="F:helicase activity"/>
    <property type="evidence" value="ECO:0007669"/>
    <property type="project" value="UniProtKB-KW"/>
</dbReference>
<evidence type="ECO:0000256" key="1">
    <source>
        <dbReference type="ARBA" id="ARBA00022741"/>
    </source>
</evidence>
<dbReference type="InterPro" id="IPR038718">
    <property type="entry name" value="SNF2-like_sf"/>
</dbReference>
<accession>A0A7X9FNR3</accession>
<dbReference type="SMART" id="SM00490">
    <property type="entry name" value="HELICc"/>
    <property type="match status" value="1"/>
</dbReference>
<evidence type="ECO:0000256" key="4">
    <source>
        <dbReference type="ARBA" id="ARBA00022840"/>
    </source>
</evidence>
<dbReference type="InterPro" id="IPR000330">
    <property type="entry name" value="SNF2_N"/>
</dbReference>
<evidence type="ECO:0000259" key="5">
    <source>
        <dbReference type="PROSITE" id="PS51192"/>
    </source>
</evidence>
<proteinExistence type="predicted"/>
<evidence type="ECO:0000259" key="6">
    <source>
        <dbReference type="PROSITE" id="PS51194"/>
    </source>
</evidence>
<dbReference type="EMBL" id="JAAZON010000003">
    <property type="protein sequence ID" value="NMC61535.1"/>
    <property type="molecule type" value="Genomic_DNA"/>
</dbReference>
<sequence length="1173" mass="133915">MARLEDITVGSSVIGITGNIPVTVVAVKWHGIAVLEITFKNSEGQLANQLLYREDEVQLAVSEGSLPWSFDADANLFRLASEAYRIHLAHIFDPYLAIHTSEIEPLPHQISAVYQEMLPRLPLRFILADDPGAGKTIMTGIFLKELLVRGGLKRCMIVSPGNLAEQWQDELYRKFNLRFEILTNDRIEAAVTGNVFSEMNLCIARLDKLSRNDEIQNKLRVTDWDLIVCDEAHKMSATIWGGEVKYTKRFQLGRLLSQITRHFLLLTATPHNGKEEDFQLFMSLIDQDRFEGAARRGNHSVDVSDVMRRLVKEELLKFDGTPLFPERIAYTVNYDLSPIEATLYSAVTHYVQEEFNRADQLNNERKTTVGFALTILQRRLASSPEAIYQSLKRRRERLENRLAEERIGKRAAEYSFPIYEDYDDDDLPSNELEDAEEKVTDQASAASTILELEAEIQTLKELERMANAVRTSGEDRKWDELSKLLQDNENMYGAEGVREKLIIFTEHRDTLRYLSNKIRSLLGEEEAVVTIHGGLLRDERRKVEELFKQDKRVRILIATDAAGEGINLQRAHLMVNYDLPWNPNRLEQRFGRIHRIGQTEVCHLWNLVSKETREGMVFQRLFEKLEQERETLGGKVFDILGKITFNNRPLRELLIEAVRYGNDPDVRARLYQVVDNSLDRNSLQRLLDEYALAEDAMDVNQVMAIREDMERMEAHRLQPHFIETFFIEAFTSIGGRILHREKGRYEITSVPFAVRNRDKQIGFGEPVLNRYERICFDKTYRNVQGQIPAALIAPGHPLLEAIIDLVREKNADVLKRGVVLVDDNDHSEDVRLLFYVEDSVQDGVVLPNGGKRVISKHIHFVEIKKDASAKSAGYAPYLDYRTAREDEQDVIRPFLSSQQWLQTDIEEKAVDYAISNIIPAHVAEVRTRKNNLIDKTVKAVKERLTAEIQYWDFRAADLRQKESAGRLNARLNSQMAARRAEELAARMQKRLTELEKEKQISATPPVVVAGAVVIPIGLINRLKGRQPDMLAVDASARREIELRAMKTVMDIESSLGYIPSDVSGAKCGYDVESLIPKELRVNSSPLRFIEVKGRTIGATTVTVSKNEILTAFNKPDEYILAIVEVDGTDANTVYLKHPFSERPDFAATSVNYDIGDLIERAEIILERGQLYGV</sequence>
<keyword evidence="3" id="KW-0347">Helicase</keyword>
<evidence type="ECO:0000256" key="2">
    <source>
        <dbReference type="ARBA" id="ARBA00022801"/>
    </source>
</evidence>
<dbReference type="CDD" id="cd18011">
    <property type="entry name" value="DEXDc_RapA"/>
    <property type="match status" value="1"/>
</dbReference>
<dbReference type="SUPFAM" id="SSF52540">
    <property type="entry name" value="P-loop containing nucleoside triphosphate hydrolases"/>
    <property type="match status" value="2"/>
</dbReference>
<dbReference type="PROSITE" id="PS51192">
    <property type="entry name" value="HELICASE_ATP_BIND_1"/>
    <property type="match status" value="1"/>
</dbReference>
<feature type="domain" description="Helicase ATP-binding" evidence="5">
    <location>
        <begin position="116"/>
        <end position="288"/>
    </location>
</feature>
<evidence type="ECO:0000313" key="7">
    <source>
        <dbReference type="EMBL" id="NMC61535.1"/>
    </source>
</evidence>
<dbReference type="Pfam" id="PF13020">
    <property type="entry name" value="NOV_C"/>
    <property type="match status" value="1"/>
</dbReference>
<dbReference type="InterPro" id="IPR014001">
    <property type="entry name" value="Helicase_ATP-bd"/>
</dbReference>
<dbReference type="InterPro" id="IPR024975">
    <property type="entry name" value="NOV_C"/>
</dbReference>
<dbReference type="CDD" id="cd18793">
    <property type="entry name" value="SF2_C_SNF"/>
    <property type="match status" value="1"/>
</dbReference>
<dbReference type="InterPro" id="IPR027417">
    <property type="entry name" value="P-loop_NTPase"/>
</dbReference>
<feature type="domain" description="Helicase C-terminal" evidence="6">
    <location>
        <begin position="487"/>
        <end position="640"/>
    </location>
</feature>
<dbReference type="Pfam" id="PF00176">
    <property type="entry name" value="SNF2-rel_dom"/>
    <property type="match status" value="1"/>
</dbReference>